<dbReference type="SUPFAM" id="SSF55073">
    <property type="entry name" value="Nucleotide cyclase"/>
    <property type="match status" value="1"/>
</dbReference>
<dbReference type="InterPro" id="IPR035965">
    <property type="entry name" value="PAS-like_dom_sf"/>
</dbReference>
<sequence>MSVAGDCSALLQAWSVGNAFVGVYDEHDHVRYANDGFLRAFNLELGEVATFESIIHACFRDRKGVRIEADDVAPFIADAQLRRRPSPPVSRQRSFPVDFMDGKWFWCTETLLPNGWIVLTGADITSLKQTEKELAAARDSAVLLSRIDDLTGVPNRRFALSRLGAILNSLDSEPMDFSVAVLDLDHFKSINDTFGHDTGDVVLRHFAKHCVSCVRSLDLVGRLGGEEFVILLPGTNAENAKAVLERILATIPSVEVPHCEAAPITVAFSAGVTQAGNRERPEEVLARADKALYTAKHAGRSRVEVIPNTVARVSS</sequence>
<dbReference type="PANTHER" id="PTHR45138:SF9">
    <property type="entry name" value="DIGUANYLATE CYCLASE DGCM-RELATED"/>
    <property type="match status" value="1"/>
</dbReference>
<dbReference type="EMBL" id="FCOA02000054">
    <property type="protein sequence ID" value="SAK96806.1"/>
    <property type="molecule type" value="Genomic_DNA"/>
</dbReference>
<dbReference type="EC" id="2.7.7.65" evidence="1"/>
<feature type="domain" description="GGDEF" evidence="3">
    <location>
        <begin position="175"/>
        <end position="308"/>
    </location>
</feature>
<dbReference type="InterPro" id="IPR043128">
    <property type="entry name" value="Rev_trsase/Diguanyl_cyclase"/>
</dbReference>
<dbReference type="NCBIfam" id="TIGR00254">
    <property type="entry name" value="GGDEF"/>
    <property type="match status" value="1"/>
</dbReference>
<reference evidence="4" key="1">
    <citation type="submission" date="2016-01" db="EMBL/GenBank/DDBJ databases">
        <authorList>
            <person name="Peeters C."/>
        </authorList>
    </citation>
    <scope>NUCLEOTIDE SEQUENCE</scope>
    <source>
        <strain evidence="4">LMG 29322</strain>
    </source>
</reference>
<dbReference type="SUPFAM" id="SSF55785">
    <property type="entry name" value="PYP-like sensor domain (PAS domain)"/>
    <property type="match status" value="1"/>
</dbReference>
<proteinExistence type="predicted"/>
<dbReference type="PROSITE" id="PS50887">
    <property type="entry name" value="GGDEF"/>
    <property type="match status" value="1"/>
</dbReference>
<accession>A0A158DRJ7</accession>
<dbReference type="CDD" id="cd01949">
    <property type="entry name" value="GGDEF"/>
    <property type="match status" value="1"/>
</dbReference>
<dbReference type="STRING" id="1777140.AWB79_07378"/>
<dbReference type="FunFam" id="3.30.70.270:FF:000001">
    <property type="entry name" value="Diguanylate cyclase domain protein"/>
    <property type="match status" value="1"/>
</dbReference>
<dbReference type="InterPro" id="IPR050469">
    <property type="entry name" value="Diguanylate_Cyclase"/>
</dbReference>
<dbReference type="GO" id="GO:0052621">
    <property type="term" value="F:diguanylate cyclase activity"/>
    <property type="evidence" value="ECO:0007669"/>
    <property type="project" value="UniProtKB-EC"/>
</dbReference>
<dbReference type="AlphaFoldDB" id="A0A158DRJ7"/>
<gene>
    <name evidence="4" type="ORF">AWB79_07378</name>
</gene>
<comment type="caution">
    <text evidence="4">The sequence shown here is derived from an EMBL/GenBank/DDBJ whole genome shotgun (WGS) entry which is preliminary data.</text>
</comment>
<evidence type="ECO:0000256" key="2">
    <source>
        <dbReference type="ARBA" id="ARBA00034247"/>
    </source>
</evidence>
<comment type="catalytic activity">
    <reaction evidence="2">
        <text>2 GTP = 3',3'-c-di-GMP + 2 diphosphate</text>
        <dbReference type="Rhea" id="RHEA:24898"/>
        <dbReference type="ChEBI" id="CHEBI:33019"/>
        <dbReference type="ChEBI" id="CHEBI:37565"/>
        <dbReference type="ChEBI" id="CHEBI:58805"/>
        <dbReference type="EC" id="2.7.7.65"/>
    </reaction>
</comment>
<dbReference type="PANTHER" id="PTHR45138">
    <property type="entry name" value="REGULATORY COMPONENTS OF SENSORY TRANSDUCTION SYSTEM"/>
    <property type="match status" value="1"/>
</dbReference>
<organism evidence="4 5">
    <name type="scientific">Caballeronia hypogeia</name>
    <dbReference type="NCBI Taxonomy" id="1777140"/>
    <lineage>
        <taxon>Bacteria</taxon>
        <taxon>Pseudomonadati</taxon>
        <taxon>Pseudomonadota</taxon>
        <taxon>Betaproteobacteria</taxon>
        <taxon>Burkholderiales</taxon>
        <taxon>Burkholderiaceae</taxon>
        <taxon>Caballeronia</taxon>
    </lineage>
</organism>
<evidence type="ECO:0000256" key="1">
    <source>
        <dbReference type="ARBA" id="ARBA00012528"/>
    </source>
</evidence>
<dbReference type="InterPro" id="IPR000160">
    <property type="entry name" value="GGDEF_dom"/>
</dbReference>
<dbReference type="Pfam" id="PF00990">
    <property type="entry name" value="GGDEF"/>
    <property type="match status" value="1"/>
</dbReference>
<evidence type="ECO:0000259" key="3">
    <source>
        <dbReference type="PROSITE" id="PS50887"/>
    </source>
</evidence>
<dbReference type="SMART" id="SM00267">
    <property type="entry name" value="GGDEF"/>
    <property type="match status" value="1"/>
</dbReference>
<dbReference type="Proteomes" id="UP000054851">
    <property type="component" value="Unassembled WGS sequence"/>
</dbReference>
<dbReference type="InterPro" id="IPR029787">
    <property type="entry name" value="Nucleotide_cyclase"/>
</dbReference>
<name>A0A158DRJ7_9BURK</name>
<evidence type="ECO:0000313" key="5">
    <source>
        <dbReference type="Proteomes" id="UP000054851"/>
    </source>
</evidence>
<dbReference type="Gene3D" id="3.30.70.270">
    <property type="match status" value="1"/>
</dbReference>
<protein>
    <recommendedName>
        <fullName evidence="1">diguanylate cyclase</fullName>
        <ecNumber evidence="1">2.7.7.65</ecNumber>
    </recommendedName>
</protein>
<evidence type="ECO:0000313" key="4">
    <source>
        <dbReference type="EMBL" id="SAK96806.1"/>
    </source>
</evidence>
<keyword evidence="5" id="KW-1185">Reference proteome</keyword>